<reference evidence="1" key="1">
    <citation type="journal article" date="2014" name="Front. Microbiol.">
        <title>High frequency of phylogenetically diverse reductive dehalogenase-homologous genes in deep subseafloor sedimentary metagenomes.</title>
        <authorList>
            <person name="Kawai M."/>
            <person name="Futagami T."/>
            <person name="Toyoda A."/>
            <person name="Takaki Y."/>
            <person name="Nishi S."/>
            <person name="Hori S."/>
            <person name="Arai W."/>
            <person name="Tsubouchi T."/>
            <person name="Morono Y."/>
            <person name="Uchiyama I."/>
            <person name="Ito T."/>
            <person name="Fujiyama A."/>
            <person name="Inagaki F."/>
            <person name="Takami H."/>
        </authorList>
    </citation>
    <scope>NUCLEOTIDE SEQUENCE</scope>
    <source>
        <strain evidence="1">Expedition CK06-06</strain>
    </source>
</reference>
<gene>
    <name evidence="1" type="ORF">S01H4_23921</name>
</gene>
<name>X1AGA9_9ZZZZ</name>
<proteinExistence type="predicted"/>
<organism evidence="1">
    <name type="scientific">marine sediment metagenome</name>
    <dbReference type="NCBI Taxonomy" id="412755"/>
    <lineage>
        <taxon>unclassified sequences</taxon>
        <taxon>metagenomes</taxon>
        <taxon>ecological metagenomes</taxon>
    </lineage>
</organism>
<feature type="non-terminal residue" evidence="1">
    <location>
        <position position="247"/>
    </location>
</feature>
<evidence type="ECO:0000313" key="1">
    <source>
        <dbReference type="EMBL" id="GAG81600.1"/>
    </source>
</evidence>
<dbReference type="EMBL" id="BART01011166">
    <property type="protein sequence ID" value="GAG81600.1"/>
    <property type="molecule type" value="Genomic_DNA"/>
</dbReference>
<dbReference type="SUPFAM" id="SSF55729">
    <property type="entry name" value="Acyl-CoA N-acyltransferases (Nat)"/>
    <property type="match status" value="1"/>
</dbReference>
<dbReference type="AlphaFoldDB" id="X1AGA9"/>
<protein>
    <recommendedName>
        <fullName evidence="2">N-acetyltransferase domain-containing protein</fullName>
    </recommendedName>
</protein>
<sequence length="247" mass="28515">MSFKILSFTKKHLEDAAKLFTRRYKEMRSKSAILPSQYEKQDLILPLLRNLVDNGPGVVAMRGPRLVGFLTGQVLPDFRGHRAVWSQEWANATEVGDSKEIYQSMYKLLSSKWVADGCSNHLITLFTDDYDAIDAWFWESFAMESVDALRDLSPIKKTESDIEMRKGEIQDLHLLSKFYQKLSQHLLAAPTFLKQDREDEKEHYEKLLLDPLCPHWFAYLGKDPVAFMGLRPGNSSDCHIVRDEKTI</sequence>
<accession>X1AGA9</accession>
<comment type="caution">
    <text evidence="1">The sequence shown here is derived from an EMBL/GenBank/DDBJ whole genome shotgun (WGS) entry which is preliminary data.</text>
</comment>
<evidence type="ECO:0008006" key="2">
    <source>
        <dbReference type="Google" id="ProtNLM"/>
    </source>
</evidence>
<dbReference type="InterPro" id="IPR016181">
    <property type="entry name" value="Acyl_CoA_acyltransferase"/>
</dbReference>